<evidence type="ECO:0000313" key="1">
    <source>
        <dbReference type="EMBL" id="KAF6807041.1"/>
    </source>
</evidence>
<protein>
    <submittedName>
        <fullName evidence="1">Uncharacterized protein</fullName>
    </submittedName>
</protein>
<reference evidence="1 2" key="1">
    <citation type="journal article" date="2020" name="Phytopathology">
        <title>Genome Sequence Resources of Colletotrichum truncatum, C. plurivorum, C. musicola, and C. sojae: Four Species Pathogenic to Soybean (Glycine max).</title>
        <authorList>
            <person name="Rogerio F."/>
            <person name="Boufleur T.R."/>
            <person name="Ciampi-Guillardi M."/>
            <person name="Sukno S.A."/>
            <person name="Thon M.R."/>
            <person name="Massola Junior N.S."/>
            <person name="Baroncelli R."/>
        </authorList>
    </citation>
    <scope>NUCLEOTIDE SEQUENCE [LARGE SCALE GENOMIC DNA]</scope>
    <source>
        <strain evidence="1 2">LFN0009</strain>
    </source>
</reference>
<evidence type="ECO:0000313" key="2">
    <source>
        <dbReference type="Proteomes" id="UP000652219"/>
    </source>
</evidence>
<sequence>MSTDNGVAVALNFIRHGGATTPPSIRKDYDYVVLPRITLQNAPASERHFRRAYSTTVLRPTFECSTLQQDDILLTEILRVGLNLPGGSLESQVDGEISTRVYTTMTLNGTLPYNSSSKKYNFTGITPNSQFLGKKPASPGGYDSWEIFTQGIEEKLEDSGTYNLTGFFCSQGIEEIPATITYQGDPGYNNLEDIKLHSNETRPWWNETNGEITLAFHLRQFFQKSFTIVSSPYGARLPSDFEVDKFFEHLLTSSGRNISAGFTGSENAERLKHAVVQNYKESMAHVIDLNFRSADAVTIEGVTSQHITRISIHRTSKLILQCLLSTMAILGLVGYKLVKLRGTLHRNPCSIASTMGFLADSHLCDPDSGILPKDAADMSENELRRCLQEYVFSLGWWDALGDRRKMTHAIAEDGIAVGSESEPEAAGTGEDTLVEDEGVLETEQRGRFGIEVGQADVLGFCGKSQAGKRLD</sequence>
<accession>A0A8H6J6K1</accession>
<name>A0A8H6J6K1_9PEZI</name>
<proteinExistence type="predicted"/>
<organism evidence="1 2">
    <name type="scientific">Colletotrichum sojae</name>
    <dbReference type="NCBI Taxonomy" id="2175907"/>
    <lineage>
        <taxon>Eukaryota</taxon>
        <taxon>Fungi</taxon>
        <taxon>Dikarya</taxon>
        <taxon>Ascomycota</taxon>
        <taxon>Pezizomycotina</taxon>
        <taxon>Sordariomycetes</taxon>
        <taxon>Hypocreomycetidae</taxon>
        <taxon>Glomerellales</taxon>
        <taxon>Glomerellaceae</taxon>
        <taxon>Colletotrichum</taxon>
        <taxon>Colletotrichum orchidearum species complex</taxon>
    </lineage>
</organism>
<comment type="caution">
    <text evidence="1">The sequence shown here is derived from an EMBL/GenBank/DDBJ whole genome shotgun (WGS) entry which is preliminary data.</text>
</comment>
<dbReference type="EMBL" id="WIGN01000146">
    <property type="protein sequence ID" value="KAF6807041.1"/>
    <property type="molecule type" value="Genomic_DNA"/>
</dbReference>
<gene>
    <name evidence="1" type="ORF">CSOJ01_08464</name>
</gene>
<keyword evidence="2" id="KW-1185">Reference proteome</keyword>
<dbReference type="Proteomes" id="UP000652219">
    <property type="component" value="Unassembled WGS sequence"/>
</dbReference>
<dbReference type="AlphaFoldDB" id="A0A8H6J6K1"/>